<feature type="coiled-coil region" evidence="1">
    <location>
        <begin position="5"/>
        <end position="46"/>
    </location>
</feature>
<dbReference type="AlphaFoldDB" id="A0A8H6YU73"/>
<dbReference type="OrthoDB" id="2951943at2759"/>
<reference evidence="2" key="1">
    <citation type="submission" date="2020-05" db="EMBL/GenBank/DDBJ databases">
        <title>Mycena genomes resolve the evolution of fungal bioluminescence.</title>
        <authorList>
            <person name="Tsai I.J."/>
        </authorList>
    </citation>
    <scope>NUCLEOTIDE SEQUENCE</scope>
    <source>
        <strain evidence="2">160909Yilan</strain>
    </source>
</reference>
<evidence type="ECO:0000313" key="3">
    <source>
        <dbReference type="Proteomes" id="UP000623467"/>
    </source>
</evidence>
<dbReference type="Proteomes" id="UP000623467">
    <property type="component" value="Unassembled WGS sequence"/>
</dbReference>
<keyword evidence="1" id="KW-0175">Coiled coil</keyword>
<comment type="caution">
    <text evidence="2">The sequence shown here is derived from an EMBL/GenBank/DDBJ whole genome shotgun (WGS) entry which is preliminary data.</text>
</comment>
<dbReference type="Gene3D" id="1.20.1280.50">
    <property type="match status" value="1"/>
</dbReference>
<keyword evidence="3" id="KW-1185">Reference proteome</keyword>
<dbReference type="EMBL" id="JACAZH010000006">
    <property type="protein sequence ID" value="KAF7366413.1"/>
    <property type="molecule type" value="Genomic_DNA"/>
</dbReference>
<organism evidence="2 3">
    <name type="scientific">Mycena sanguinolenta</name>
    <dbReference type="NCBI Taxonomy" id="230812"/>
    <lineage>
        <taxon>Eukaryota</taxon>
        <taxon>Fungi</taxon>
        <taxon>Dikarya</taxon>
        <taxon>Basidiomycota</taxon>
        <taxon>Agaricomycotina</taxon>
        <taxon>Agaricomycetes</taxon>
        <taxon>Agaricomycetidae</taxon>
        <taxon>Agaricales</taxon>
        <taxon>Marasmiineae</taxon>
        <taxon>Mycenaceae</taxon>
        <taxon>Mycena</taxon>
    </lineage>
</organism>
<accession>A0A8H6YU73</accession>
<name>A0A8H6YU73_9AGAR</name>
<proteinExistence type="predicted"/>
<evidence type="ECO:0000256" key="1">
    <source>
        <dbReference type="SAM" id="Coils"/>
    </source>
</evidence>
<evidence type="ECO:0000313" key="2">
    <source>
        <dbReference type="EMBL" id="KAF7366413.1"/>
    </source>
</evidence>
<gene>
    <name evidence="2" type="ORF">MSAN_00898200</name>
</gene>
<protein>
    <submittedName>
        <fullName evidence="2">F-box domain-containing protein</fullName>
    </submittedName>
</protein>
<sequence length="210" mass="23810">MLGHLEADRARVAELEARILDLECSIAELRAEKAIAQERLNSYKYQVLTLPDEIISEIFVHFLPSYPICPPLVGPLSPISLTHICRKWRARALATPVLWRAIDFCYSYDFDIPNSDQCSTFQIGDDCQPFELRAIDLPQLRSVKVSDDPVARLGAVDFLDVMGRDARRGDSDSASSAKTRRLLCLEFLDCQSQLFPFVMVDHVNIPYLVH</sequence>